<protein>
    <submittedName>
        <fullName evidence="8">Integrase</fullName>
    </submittedName>
</protein>
<dbReference type="PROSITE" id="PS51898">
    <property type="entry name" value="TYR_RECOMBINASE"/>
    <property type="match status" value="1"/>
</dbReference>
<dbReference type="InterPro" id="IPR002104">
    <property type="entry name" value="Integrase_catalytic"/>
</dbReference>
<dbReference type="Proteomes" id="UP000197097">
    <property type="component" value="Unassembled WGS sequence"/>
</dbReference>
<evidence type="ECO:0000313" key="9">
    <source>
        <dbReference type="Proteomes" id="UP000197097"/>
    </source>
</evidence>
<dbReference type="Pfam" id="PF13356">
    <property type="entry name" value="Arm-DNA-bind_3"/>
    <property type="match status" value="1"/>
</dbReference>
<dbReference type="SUPFAM" id="SSF56349">
    <property type="entry name" value="DNA breaking-rejoining enzymes"/>
    <property type="match status" value="1"/>
</dbReference>
<dbReference type="CDD" id="cd00801">
    <property type="entry name" value="INT_P4_C"/>
    <property type="match status" value="1"/>
</dbReference>
<dbReference type="PROSITE" id="PS51900">
    <property type="entry name" value="CB"/>
    <property type="match status" value="1"/>
</dbReference>
<name>A0A246JRV4_9SPHN</name>
<evidence type="ECO:0000259" key="6">
    <source>
        <dbReference type="PROSITE" id="PS51898"/>
    </source>
</evidence>
<evidence type="ECO:0000256" key="4">
    <source>
        <dbReference type="ARBA" id="ARBA00023172"/>
    </source>
</evidence>
<dbReference type="InterPro" id="IPR011010">
    <property type="entry name" value="DNA_brk_join_enz"/>
</dbReference>
<dbReference type="AlphaFoldDB" id="A0A246JRV4"/>
<dbReference type="InterPro" id="IPR010998">
    <property type="entry name" value="Integrase_recombinase_N"/>
</dbReference>
<dbReference type="InterPro" id="IPR013762">
    <property type="entry name" value="Integrase-like_cat_sf"/>
</dbReference>
<dbReference type="InterPro" id="IPR044068">
    <property type="entry name" value="CB"/>
</dbReference>
<dbReference type="Pfam" id="PF00589">
    <property type="entry name" value="Phage_integrase"/>
    <property type="match status" value="1"/>
</dbReference>
<evidence type="ECO:0000259" key="7">
    <source>
        <dbReference type="PROSITE" id="PS51900"/>
    </source>
</evidence>
<dbReference type="Pfam" id="PF22022">
    <property type="entry name" value="Phage_int_M"/>
    <property type="match status" value="1"/>
</dbReference>
<reference evidence="8 9" key="1">
    <citation type="journal article" date="2002" name="Int. J. Syst. Evol. Microbiol.">
        <title>Sphingopyxis witflariensis sp. nov., isolated from activated sludge.</title>
        <authorList>
            <person name="Kampfer P."/>
            <person name="Witzenberger R."/>
            <person name="Denner E.B."/>
            <person name="Busse H.J."/>
            <person name="Neef A."/>
        </authorList>
    </citation>
    <scope>NUCLEOTIDE SEQUENCE [LARGE SCALE GENOMIC DNA]</scope>
    <source>
        <strain evidence="8 9">DSM 14551</strain>
    </source>
</reference>
<keyword evidence="2" id="KW-0229">DNA integration</keyword>
<dbReference type="InterPro" id="IPR038488">
    <property type="entry name" value="Integrase_DNA-bd_sf"/>
</dbReference>
<dbReference type="InterPro" id="IPR053876">
    <property type="entry name" value="Phage_int_M"/>
</dbReference>
<evidence type="ECO:0000256" key="1">
    <source>
        <dbReference type="ARBA" id="ARBA00008857"/>
    </source>
</evidence>
<dbReference type="Gene3D" id="1.10.443.10">
    <property type="entry name" value="Intergrase catalytic core"/>
    <property type="match status" value="1"/>
</dbReference>
<dbReference type="GO" id="GO:0006310">
    <property type="term" value="P:DNA recombination"/>
    <property type="evidence" value="ECO:0007669"/>
    <property type="project" value="UniProtKB-KW"/>
</dbReference>
<dbReference type="PANTHER" id="PTHR30629:SF2">
    <property type="entry name" value="PROPHAGE INTEGRASE INTS-RELATED"/>
    <property type="match status" value="1"/>
</dbReference>
<comment type="caution">
    <text evidence="8">The sequence shown here is derived from an EMBL/GenBank/DDBJ whole genome shotgun (WGS) entry which is preliminary data.</text>
</comment>
<gene>
    <name evidence="8" type="ORF">CDQ91_13120</name>
</gene>
<dbReference type="RefSeq" id="WP_088473201.1">
    <property type="nucleotide sequence ID" value="NZ_NISJ01000007.1"/>
</dbReference>
<dbReference type="OrthoDB" id="7388552at2"/>
<dbReference type="InterPro" id="IPR050808">
    <property type="entry name" value="Phage_Integrase"/>
</dbReference>
<proteinExistence type="inferred from homology"/>
<comment type="similarity">
    <text evidence="1">Belongs to the 'phage' integrase family.</text>
</comment>
<dbReference type="GO" id="GO:0003677">
    <property type="term" value="F:DNA binding"/>
    <property type="evidence" value="ECO:0007669"/>
    <property type="project" value="UniProtKB-UniRule"/>
</dbReference>
<keyword evidence="4" id="KW-0233">DNA recombination</keyword>
<dbReference type="PANTHER" id="PTHR30629">
    <property type="entry name" value="PROPHAGE INTEGRASE"/>
    <property type="match status" value="1"/>
</dbReference>
<dbReference type="Gene3D" id="1.10.150.130">
    <property type="match status" value="1"/>
</dbReference>
<organism evidence="8 9">
    <name type="scientific">Sphingopyxis witflariensis</name>
    <dbReference type="NCBI Taxonomy" id="173675"/>
    <lineage>
        <taxon>Bacteria</taxon>
        <taxon>Pseudomonadati</taxon>
        <taxon>Pseudomonadota</taxon>
        <taxon>Alphaproteobacteria</taxon>
        <taxon>Sphingomonadales</taxon>
        <taxon>Sphingomonadaceae</taxon>
        <taxon>Sphingopyxis</taxon>
    </lineage>
</organism>
<keyword evidence="9" id="KW-1185">Reference proteome</keyword>
<dbReference type="InterPro" id="IPR025166">
    <property type="entry name" value="Integrase_DNA_bind_dom"/>
</dbReference>
<keyword evidence="3 5" id="KW-0238">DNA-binding</keyword>
<dbReference type="GO" id="GO:0015074">
    <property type="term" value="P:DNA integration"/>
    <property type="evidence" value="ECO:0007669"/>
    <property type="project" value="UniProtKB-KW"/>
</dbReference>
<dbReference type="EMBL" id="NISJ01000007">
    <property type="protein sequence ID" value="OWQ95242.1"/>
    <property type="molecule type" value="Genomic_DNA"/>
</dbReference>
<evidence type="ECO:0000256" key="5">
    <source>
        <dbReference type="PROSITE-ProRule" id="PRU01248"/>
    </source>
</evidence>
<evidence type="ECO:0000256" key="3">
    <source>
        <dbReference type="ARBA" id="ARBA00023125"/>
    </source>
</evidence>
<sequence>MLTVIQIQNLKPKAKPYKVSDTDGLFILVQPNGSLLWRLKYRTDGREKKLALGKYPQVSLKAAREKRDEARKKIAEGVDPGKQRREAKIKAMTEARNTFRLVADEYIEKMAVEGKSPATISKLRWFRDLLNPYIGHVPVAEVSPHELLAALKRIERRGHHETALRTRSFAGRVFRYAIATLRAQYNHADVLRGALVIPKVKHRSAILEPKKVGELLRAIGDYTGRVETRIGLQLAAHVFLRPGEIRTAEWDDIDLAEAVWHVPAAKMKMKRPHTAPLSRQSVELLRELQSLQHPSTYLFPAFHTPKKTMSENTLNQALRRIGYTNEEMTAHGFRAVASTLLNESGRWHPDAIEKSLAHHDPDRVRSAYNRGTFWDERVRMAQWWSDYLDKLRDGADVVQLDLMRG</sequence>
<dbReference type="Gene3D" id="3.30.160.390">
    <property type="entry name" value="Integrase, DNA-binding domain"/>
    <property type="match status" value="1"/>
</dbReference>
<accession>A0A246JRV4</accession>
<feature type="domain" description="Core-binding (CB)" evidence="7">
    <location>
        <begin position="97"/>
        <end position="178"/>
    </location>
</feature>
<evidence type="ECO:0000313" key="8">
    <source>
        <dbReference type="EMBL" id="OWQ95242.1"/>
    </source>
</evidence>
<evidence type="ECO:0000256" key="2">
    <source>
        <dbReference type="ARBA" id="ARBA00022908"/>
    </source>
</evidence>
<feature type="domain" description="Tyr recombinase" evidence="6">
    <location>
        <begin position="202"/>
        <end position="381"/>
    </location>
</feature>